<proteinExistence type="predicted"/>
<accession>A0A0J8BDY6</accession>
<dbReference type="AlphaFoldDB" id="A0A0J8BDY6"/>
<gene>
    <name evidence="1" type="ORF">BVRB_4g095050</name>
</gene>
<name>A0A0J8BDY6_BETVV</name>
<evidence type="ECO:0000313" key="2">
    <source>
        <dbReference type="Proteomes" id="UP000035740"/>
    </source>
</evidence>
<dbReference type="OrthoDB" id="10545850at2759"/>
<dbReference type="OMA" id="GEHDFYK"/>
<evidence type="ECO:0000313" key="1">
    <source>
        <dbReference type="EMBL" id="KMS98177.1"/>
    </source>
</evidence>
<sequence length="64" mass="7161">MLKVLKNGIEVKLQLNVLSVLEPPTGHEEDDELHHSSCSSDLGEKDHEFGKLHLFRQSQIIGIA</sequence>
<organism evidence="1 2">
    <name type="scientific">Beta vulgaris subsp. vulgaris</name>
    <name type="common">Beet</name>
    <dbReference type="NCBI Taxonomy" id="3555"/>
    <lineage>
        <taxon>Eukaryota</taxon>
        <taxon>Viridiplantae</taxon>
        <taxon>Streptophyta</taxon>
        <taxon>Embryophyta</taxon>
        <taxon>Tracheophyta</taxon>
        <taxon>Spermatophyta</taxon>
        <taxon>Magnoliopsida</taxon>
        <taxon>eudicotyledons</taxon>
        <taxon>Gunneridae</taxon>
        <taxon>Pentapetalae</taxon>
        <taxon>Caryophyllales</taxon>
        <taxon>Chenopodiaceae</taxon>
        <taxon>Betoideae</taxon>
        <taxon>Beta</taxon>
    </lineage>
</organism>
<reference evidence="1 2" key="1">
    <citation type="journal article" date="2014" name="Nature">
        <title>The genome of the recently domesticated crop plant sugar beet (Beta vulgaris).</title>
        <authorList>
            <person name="Dohm J.C."/>
            <person name="Minoche A.E."/>
            <person name="Holtgrawe D."/>
            <person name="Capella-Gutierrez S."/>
            <person name="Zakrzewski F."/>
            <person name="Tafer H."/>
            <person name="Rupp O."/>
            <person name="Sorensen T.R."/>
            <person name="Stracke R."/>
            <person name="Reinhardt R."/>
            <person name="Goesmann A."/>
            <person name="Kraft T."/>
            <person name="Schulz B."/>
            <person name="Stadler P.F."/>
            <person name="Schmidt T."/>
            <person name="Gabaldon T."/>
            <person name="Lehrach H."/>
            <person name="Weisshaar B."/>
            <person name="Himmelbauer H."/>
        </authorList>
    </citation>
    <scope>NUCLEOTIDE SEQUENCE [LARGE SCALE GENOMIC DNA]</scope>
    <source>
        <tissue evidence="1">Taproot</tissue>
    </source>
</reference>
<dbReference type="Gramene" id="KMS98177">
    <property type="protein sequence ID" value="KMS98177"/>
    <property type="gene ID" value="BVRB_4g095050"/>
</dbReference>
<dbReference type="EMBL" id="KQ090265">
    <property type="protein sequence ID" value="KMS98177.1"/>
    <property type="molecule type" value="Genomic_DNA"/>
</dbReference>
<dbReference type="eggNOG" id="ENOG502QSKD">
    <property type="taxonomic scope" value="Eukaryota"/>
</dbReference>
<keyword evidence="2" id="KW-1185">Reference proteome</keyword>
<protein>
    <submittedName>
        <fullName evidence="1">Uncharacterized protein</fullName>
    </submittedName>
</protein>
<dbReference type="Proteomes" id="UP000035740">
    <property type="component" value="Unassembled WGS sequence"/>
</dbReference>